<keyword evidence="7" id="KW-1185">Reference proteome</keyword>
<dbReference type="PRINTS" id="PR00411">
    <property type="entry name" value="PNDRDTASEI"/>
</dbReference>
<evidence type="ECO:0000259" key="4">
    <source>
        <dbReference type="Pfam" id="PF02852"/>
    </source>
</evidence>
<dbReference type="InterPro" id="IPR004099">
    <property type="entry name" value="Pyr_nucl-diS_OxRdtase_dimer"/>
</dbReference>
<dbReference type="PANTHER" id="PTHR43014">
    <property type="entry name" value="MERCURIC REDUCTASE"/>
    <property type="match status" value="1"/>
</dbReference>
<dbReference type="SUPFAM" id="SSF51905">
    <property type="entry name" value="FAD/NAD(P)-binding domain"/>
    <property type="match status" value="1"/>
</dbReference>
<accession>A0ABW2RJL9</accession>
<dbReference type="Pfam" id="PF07992">
    <property type="entry name" value="Pyr_redox_2"/>
    <property type="match status" value="1"/>
</dbReference>
<feature type="domain" description="FAD/NAD(P)-binding" evidence="5">
    <location>
        <begin position="45"/>
        <end position="253"/>
    </location>
</feature>
<comment type="cofactor">
    <cofactor evidence="1">
        <name>FAD</name>
        <dbReference type="ChEBI" id="CHEBI:57692"/>
    </cofactor>
</comment>
<keyword evidence="3" id="KW-0274">FAD</keyword>
<gene>
    <name evidence="6" type="ORF">ACFQNG_08695</name>
</gene>
<dbReference type="InterPro" id="IPR023753">
    <property type="entry name" value="FAD/NAD-binding_dom"/>
</dbReference>
<dbReference type="InterPro" id="IPR016156">
    <property type="entry name" value="FAD/NAD-linked_Rdtase_dimer_sf"/>
</dbReference>
<dbReference type="Proteomes" id="UP001596500">
    <property type="component" value="Unassembled WGS sequence"/>
</dbReference>
<dbReference type="Gene3D" id="3.30.390.30">
    <property type="match status" value="1"/>
</dbReference>
<evidence type="ECO:0000256" key="3">
    <source>
        <dbReference type="ARBA" id="ARBA00022827"/>
    </source>
</evidence>
<evidence type="ECO:0000313" key="7">
    <source>
        <dbReference type="Proteomes" id="UP001596500"/>
    </source>
</evidence>
<evidence type="ECO:0000256" key="1">
    <source>
        <dbReference type="ARBA" id="ARBA00001974"/>
    </source>
</evidence>
<name>A0ABW2RJL9_9BACL</name>
<protein>
    <submittedName>
        <fullName evidence="6">FAD-dependent oxidoreductase</fullName>
    </submittedName>
</protein>
<dbReference type="Pfam" id="PF02852">
    <property type="entry name" value="Pyr_redox_dim"/>
    <property type="match status" value="1"/>
</dbReference>
<comment type="caution">
    <text evidence="6">The sequence shown here is derived from an EMBL/GenBank/DDBJ whole genome shotgun (WGS) entry which is preliminary data.</text>
</comment>
<evidence type="ECO:0000313" key="6">
    <source>
        <dbReference type="EMBL" id="MFC7441234.1"/>
    </source>
</evidence>
<organism evidence="6 7">
    <name type="scientific">Laceyella putida</name>
    <dbReference type="NCBI Taxonomy" id="110101"/>
    <lineage>
        <taxon>Bacteria</taxon>
        <taxon>Bacillati</taxon>
        <taxon>Bacillota</taxon>
        <taxon>Bacilli</taxon>
        <taxon>Bacillales</taxon>
        <taxon>Thermoactinomycetaceae</taxon>
        <taxon>Laceyella</taxon>
    </lineage>
</organism>
<dbReference type="EMBL" id="JBHTBW010000021">
    <property type="protein sequence ID" value="MFC7441234.1"/>
    <property type="molecule type" value="Genomic_DNA"/>
</dbReference>
<evidence type="ECO:0000259" key="5">
    <source>
        <dbReference type="Pfam" id="PF07992"/>
    </source>
</evidence>
<evidence type="ECO:0000256" key="2">
    <source>
        <dbReference type="ARBA" id="ARBA00022630"/>
    </source>
</evidence>
<keyword evidence="2" id="KW-0285">Flavoprotein</keyword>
<reference evidence="7" key="1">
    <citation type="journal article" date="2019" name="Int. J. Syst. Evol. Microbiol.">
        <title>The Global Catalogue of Microorganisms (GCM) 10K type strain sequencing project: providing services to taxonomists for standard genome sequencing and annotation.</title>
        <authorList>
            <consortium name="The Broad Institute Genomics Platform"/>
            <consortium name="The Broad Institute Genome Sequencing Center for Infectious Disease"/>
            <person name="Wu L."/>
            <person name="Ma J."/>
        </authorList>
    </citation>
    <scope>NUCLEOTIDE SEQUENCE [LARGE SCALE GENOMIC DNA]</scope>
    <source>
        <strain evidence="7">CGMCC 1.12942</strain>
    </source>
</reference>
<sequence>MKRYQLIVIGNGRLGLAVASQAVKWGADVALLYHPCGEEEQPPMASEGVDVYKGTVRFLTEHEVEVAGQARMVGKTIIMALNRTRRVPEIEGLVEVGAMTDEMGWRRKPPAKKWMVLGGTPQGVEWAQALARQGAQVTIVEAGDRLLPGYDPDCLPFLEMALSQEGIRVRCQTHVVKAIQRANKKIVQLRFDGWVEAVETDEILLAEADPPQVSQFGLERLGLAFIEGCLVTDEWMRTNSPHIYAVGAGVHQRPDCGNWPEEVRKVTLNALLGIKLGIDYSSVPRVIKTEPELVAIGMSEKQAKTGGNGFRVWRGYLTPEGAWAEEASSAAGLVKLITDDHGTILGIHAVGMGVSGRIQGLREAKRHKEKIFHLRRFQESLRHNPASSRGVCGHSLRFRLEDWVEQGIRACVRLRK</sequence>
<feature type="domain" description="Pyridine nucleotide-disulphide oxidoreductase dimerisation" evidence="4">
    <location>
        <begin position="283"/>
        <end position="364"/>
    </location>
</feature>
<dbReference type="Gene3D" id="3.50.50.60">
    <property type="entry name" value="FAD/NAD(P)-binding domain"/>
    <property type="match status" value="2"/>
</dbReference>
<proteinExistence type="predicted"/>
<dbReference type="PRINTS" id="PR00368">
    <property type="entry name" value="FADPNR"/>
</dbReference>
<dbReference type="RefSeq" id="WP_379864528.1">
    <property type="nucleotide sequence ID" value="NZ_JBHTBW010000021.1"/>
</dbReference>
<dbReference type="SUPFAM" id="SSF55424">
    <property type="entry name" value="FAD/NAD-linked reductases, dimerisation (C-terminal) domain"/>
    <property type="match status" value="1"/>
</dbReference>
<dbReference type="InterPro" id="IPR036188">
    <property type="entry name" value="FAD/NAD-bd_sf"/>
</dbReference>